<feature type="transmembrane region" description="Helical" evidence="2">
    <location>
        <begin position="218"/>
        <end position="240"/>
    </location>
</feature>
<feature type="transmembrane region" description="Helical" evidence="2">
    <location>
        <begin position="72"/>
        <end position="97"/>
    </location>
</feature>
<reference evidence="3" key="1">
    <citation type="submission" date="2022-11" db="EMBL/GenBank/DDBJ databases">
        <authorList>
            <person name="Kikuchi T."/>
        </authorList>
    </citation>
    <scope>NUCLEOTIDE SEQUENCE</scope>
    <source>
        <strain evidence="3">PS1010</strain>
    </source>
</reference>
<organism evidence="3 4">
    <name type="scientific">Caenorhabditis angaria</name>
    <dbReference type="NCBI Taxonomy" id="860376"/>
    <lineage>
        <taxon>Eukaryota</taxon>
        <taxon>Metazoa</taxon>
        <taxon>Ecdysozoa</taxon>
        <taxon>Nematoda</taxon>
        <taxon>Chromadorea</taxon>
        <taxon>Rhabditida</taxon>
        <taxon>Rhabditina</taxon>
        <taxon>Rhabditomorpha</taxon>
        <taxon>Rhabditoidea</taxon>
        <taxon>Rhabditidae</taxon>
        <taxon>Peloderinae</taxon>
        <taxon>Caenorhabditis</taxon>
    </lineage>
</organism>
<keyword evidence="4" id="KW-1185">Reference proteome</keyword>
<keyword evidence="2" id="KW-1133">Transmembrane helix</keyword>
<comment type="caution">
    <text evidence="3">The sequence shown here is derived from an EMBL/GenBank/DDBJ whole genome shotgun (WGS) entry which is preliminary data.</text>
</comment>
<evidence type="ECO:0000256" key="1">
    <source>
        <dbReference type="SAM" id="MobiDB-lite"/>
    </source>
</evidence>
<dbReference type="AlphaFoldDB" id="A0A9P1IKQ2"/>
<feature type="region of interest" description="Disordered" evidence="1">
    <location>
        <begin position="105"/>
        <end position="194"/>
    </location>
</feature>
<proteinExistence type="predicted"/>
<feature type="transmembrane region" description="Helical" evidence="2">
    <location>
        <begin position="390"/>
        <end position="415"/>
    </location>
</feature>
<keyword evidence="2" id="KW-0812">Transmembrane</keyword>
<dbReference type="Proteomes" id="UP001152747">
    <property type="component" value="Unassembled WGS sequence"/>
</dbReference>
<keyword evidence="2" id="KW-0472">Membrane</keyword>
<evidence type="ECO:0000313" key="3">
    <source>
        <dbReference type="EMBL" id="CAI5446836.1"/>
    </source>
</evidence>
<dbReference type="EMBL" id="CANHGI010000004">
    <property type="protein sequence ID" value="CAI5446836.1"/>
    <property type="molecule type" value="Genomic_DNA"/>
</dbReference>
<evidence type="ECO:0000313" key="4">
    <source>
        <dbReference type="Proteomes" id="UP001152747"/>
    </source>
</evidence>
<evidence type="ECO:0000256" key="2">
    <source>
        <dbReference type="SAM" id="Phobius"/>
    </source>
</evidence>
<feature type="transmembrane region" description="Helical" evidence="2">
    <location>
        <begin position="270"/>
        <end position="289"/>
    </location>
</feature>
<accession>A0A9P1IKQ2</accession>
<sequence>MSIKDIAQFGDGILTIVRGILPIDSFIQDITKDIPFVKDIFGEADLKKAAEILSEKPELLKNYVQLKEILEFGMVVAGTGLGLSVATLLIDIGLIFLHKPGGKFADPTEGDSQKSDVSSKNSKKSTLESGKSPAGGGTAMNNYPPPPINNYPPPPVNNYPRAPPPQRKFNNNNNANHNNNFGRRPPGNPQYNPYVKQTTFPNIMKMKMKIETNMKINLIIRILLIITGIIQIIPAILLVIENYRQHPIVEEFKMVIQDYYEKYDEFQATFSNTAFLPFICAALSLYLAIFPYFPNIIIILLMLLANLAFLILPLVRIFKMSNKLPTLCYISDLPPEPQPKRRIFGMRYVVAMIDPRYTAWYEMKELREKRIAKLRGPCERIAEIFEIDKILLYTSITIFALVFVFFLFLMIYTLAKNYPKKSPENLESQKNMKETV</sequence>
<gene>
    <name evidence="3" type="ORF">CAMP_LOCUS9473</name>
</gene>
<feature type="compositionally biased region" description="Pro residues" evidence="1">
    <location>
        <begin position="143"/>
        <end position="166"/>
    </location>
</feature>
<feature type="transmembrane region" description="Helical" evidence="2">
    <location>
        <begin position="296"/>
        <end position="315"/>
    </location>
</feature>
<name>A0A9P1IKQ2_9PELO</name>
<protein>
    <submittedName>
        <fullName evidence="3">Uncharacterized protein</fullName>
    </submittedName>
</protein>
<feature type="compositionally biased region" description="Low complexity" evidence="1">
    <location>
        <begin position="170"/>
        <end position="185"/>
    </location>
</feature>